<accession>A0A5N6TBQ8</accession>
<name>A0A5N6TBQ8_ASPPS</name>
<reference evidence="1 2" key="1">
    <citation type="submission" date="2019-04" db="EMBL/GenBank/DDBJ databases">
        <title>Friends and foes A comparative genomics study of 23 Aspergillus species from section Flavi.</title>
        <authorList>
            <consortium name="DOE Joint Genome Institute"/>
            <person name="Kjaerbolling I."/>
            <person name="Vesth T."/>
            <person name="Frisvad J.C."/>
            <person name="Nybo J.L."/>
            <person name="Theobald S."/>
            <person name="Kildgaard S."/>
            <person name="Isbrandt T."/>
            <person name="Kuo A."/>
            <person name="Sato A."/>
            <person name="Lyhne E.K."/>
            <person name="Kogle M.E."/>
            <person name="Wiebenga A."/>
            <person name="Kun R.S."/>
            <person name="Lubbers R.J."/>
            <person name="Makela M.R."/>
            <person name="Barry K."/>
            <person name="Chovatia M."/>
            <person name="Clum A."/>
            <person name="Daum C."/>
            <person name="Haridas S."/>
            <person name="He G."/>
            <person name="LaButti K."/>
            <person name="Lipzen A."/>
            <person name="Mondo S."/>
            <person name="Riley R."/>
            <person name="Salamov A."/>
            <person name="Simmons B.A."/>
            <person name="Magnuson J.K."/>
            <person name="Henrissat B."/>
            <person name="Mortensen U.H."/>
            <person name="Larsen T.O."/>
            <person name="Devries R.P."/>
            <person name="Grigoriev I.V."/>
            <person name="Machida M."/>
            <person name="Baker S.E."/>
            <person name="Andersen M.R."/>
        </authorList>
    </citation>
    <scope>NUCLEOTIDE SEQUENCE [LARGE SCALE GENOMIC DNA]</scope>
    <source>
        <strain evidence="1 2">CBS 117625</strain>
    </source>
</reference>
<dbReference type="OrthoDB" id="10433339at2759"/>
<proteinExistence type="predicted"/>
<evidence type="ECO:0000313" key="2">
    <source>
        <dbReference type="Proteomes" id="UP000325672"/>
    </source>
</evidence>
<dbReference type="EMBL" id="ML743551">
    <property type="protein sequence ID" value="KAE8143707.1"/>
    <property type="molecule type" value="Genomic_DNA"/>
</dbReference>
<sequence length="218" mass="24682">MLAISLSGKAQPLNMHDGLRHTRVVGLRLAALERMMRTTFPRTLSRRTSTRINQSPKCLVLRPIPKHHLLTSQSTTRELNQGRSPQNRTRNIQYAFDPVNTARAKRPSNPFSFLRPENIALPVFQNANCLVPSNLGVPWPTSFPSSFQSKYSTEVEETTRAYTRALQGQRSEGYQEKYPEAIIDEAVSLLVNVAPMGNLTRMKALTKLYVFFFMSDGD</sequence>
<keyword evidence="2" id="KW-1185">Reference proteome</keyword>
<dbReference type="GeneID" id="43636617"/>
<organism evidence="1 2">
    <name type="scientific">Aspergillus pseudotamarii</name>
    <dbReference type="NCBI Taxonomy" id="132259"/>
    <lineage>
        <taxon>Eukaryota</taxon>
        <taxon>Fungi</taxon>
        <taxon>Dikarya</taxon>
        <taxon>Ascomycota</taxon>
        <taxon>Pezizomycotina</taxon>
        <taxon>Eurotiomycetes</taxon>
        <taxon>Eurotiomycetidae</taxon>
        <taxon>Eurotiales</taxon>
        <taxon>Aspergillaceae</taxon>
        <taxon>Aspergillus</taxon>
        <taxon>Aspergillus subgen. Circumdati</taxon>
    </lineage>
</organism>
<protein>
    <submittedName>
        <fullName evidence="1">Uncharacterized protein</fullName>
    </submittedName>
</protein>
<evidence type="ECO:0000313" key="1">
    <source>
        <dbReference type="EMBL" id="KAE8143707.1"/>
    </source>
</evidence>
<gene>
    <name evidence="1" type="ORF">BDV38DRAFT_1986</name>
</gene>
<dbReference type="RefSeq" id="XP_031919770.1">
    <property type="nucleotide sequence ID" value="XM_032052407.1"/>
</dbReference>
<dbReference type="AlphaFoldDB" id="A0A5N6TBQ8"/>
<dbReference type="Proteomes" id="UP000325672">
    <property type="component" value="Unassembled WGS sequence"/>
</dbReference>